<keyword evidence="3" id="KW-1185">Reference proteome</keyword>
<keyword evidence="1" id="KW-0472">Membrane</keyword>
<keyword evidence="1" id="KW-0812">Transmembrane</keyword>
<proteinExistence type="predicted"/>
<evidence type="ECO:0000313" key="3">
    <source>
        <dbReference type="Proteomes" id="UP000886476"/>
    </source>
</evidence>
<organism evidence="2 3">
    <name type="scientific">Bradyrhizobium aeschynomenes</name>
    <dbReference type="NCBI Taxonomy" id="2734909"/>
    <lineage>
        <taxon>Bacteria</taxon>
        <taxon>Pseudomonadati</taxon>
        <taxon>Pseudomonadota</taxon>
        <taxon>Alphaproteobacteria</taxon>
        <taxon>Hyphomicrobiales</taxon>
        <taxon>Nitrobacteraceae</taxon>
        <taxon>Bradyrhizobium</taxon>
    </lineage>
</organism>
<protein>
    <submittedName>
        <fullName evidence="2">DUF3422 domain-containing protein</fullName>
    </submittedName>
</protein>
<gene>
    <name evidence="2" type="ORF">HL667_22350</name>
</gene>
<sequence length="441" mass="48524">MTSLDISAFTPHGLRETVLNEVHARPFTPLTQPVLVIRFAFMAKGDSPAVDRASLAAFCAQHGAPPPEPGAKHHQVDLGPVRLRFEQHSEFATLTWIWSPPAESGPRRFGVIAPELQALIAALPQAGELLVAVKLEVENSADPVARAEEIFDKSSLAIVTIKGSAGTVASDFRLDDDGFTRILVCADGPTPERLGALVQRILELETYRTLALLGLPMALTLAPDVDRIERRLVEVLAEMQGAQSFKLNNHLLRELTELEALLERGATGSLFRFGASRAYYDLVQARLSVIEGEPVAPYSSWSSFLARRTAPAMRTCNALEGRQSNLSLKLARAADLLRTRVNVELEQQNRDLLRSMNERTKLQLRLQSTVEGLSVAAIGYYVVSLFGYLAKGAHDFGLPVDPTFATAAFVPVAIALIWFTTHQIRKRHLKEDHEAEKAEQE</sequence>
<dbReference type="InterPro" id="IPR021830">
    <property type="entry name" value="DUF3422"/>
</dbReference>
<feature type="transmembrane region" description="Helical" evidence="1">
    <location>
        <begin position="369"/>
        <end position="390"/>
    </location>
</feature>
<dbReference type="Pfam" id="PF11902">
    <property type="entry name" value="DUF3422"/>
    <property type="match status" value="1"/>
</dbReference>
<dbReference type="RefSeq" id="WP_172112850.1">
    <property type="nucleotide sequence ID" value="NZ_JABFDN010000008.1"/>
</dbReference>
<comment type="caution">
    <text evidence="2">The sequence shown here is derived from an EMBL/GenBank/DDBJ whole genome shotgun (WGS) entry which is preliminary data.</text>
</comment>
<keyword evidence="1" id="KW-1133">Transmembrane helix</keyword>
<evidence type="ECO:0000313" key="2">
    <source>
        <dbReference type="EMBL" id="NPU67762.1"/>
    </source>
</evidence>
<dbReference type="Proteomes" id="UP000886476">
    <property type="component" value="Unassembled WGS sequence"/>
</dbReference>
<name>A0ABX2CKD9_9BRAD</name>
<evidence type="ECO:0000256" key="1">
    <source>
        <dbReference type="SAM" id="Phobius"/>
    </source>
</evidence>
<accession>A0ABX2CKD9</accession>
<reference evidence="2" key="1">
    <citation type="submission" date="2020-05" db="EMBL/GenBank/DDBJ databases">
        <title>Nod-independent and nitrogen-fixing Bradyrhizobium aeschynomene sp. nov. isolated from nodules of Aeschynomene indica.</title>
        <authorList>
            <person name="Zhang Z."/>
        </authorList>
    </citation>
    <scope>NUCLEOTIDE SEQUENCE</scope>
    <source>
        <strain evidence="2">83012</strain>
    </source>
</reference>
<feature type="transmembrane region" description="Helical" evidence="1">
    <location>
        <begin position="402"/>
        <end position="420"/>
    </location>
</feature>
<dbReference type="EMBL" id="JABFDN010000008">
    <property type="protein sequence ID" value="NPU67762.1"/>
    <property type="molecule type" value="Genomic_DNA"/>
</dbReference>